<protein>
    <recommendedName>
        <fullName evidence="8">Histidine kinase domain-containing protein</fullName>
    </recommendedName>
</protein>
<dbReference type="PRINTS" id="PR00344">
    <property type="entry name" value="BCTRLSENSOR"/>
</dbReference>
<dbReference type="Gene3D" id="3.30.565.10">
    <property type="entry name" value="Histidine kinase-like ATPase, C-terminal domain"/>
    <property type="match status" value="1"/>
</dbReference>
<feature type="domain" description="Histidine kinase" evidence="8">
    <location>
        <begin position="166"/>
        <end position="368"/>
    </location>
</feature>
<dbReference type="Pfam" id="PF02518">
    <property type="entry name" value="HATPase_c"/>
    <property type="match status" value="1"/>
</dbReference>
<dbReference type="InterPro" id="IPR004358">
    <property type="entry name" value="Sig_transdc_His_kin-like_C"/>
</dbReference>
<dbReference type="CDD" id="cd00082">
    <property type="entry name" value="HisKA"/>
    <property type="match status" value="1"/>
</dbReference>
<evidence type="ECO:0000256" key="4">
    <source>
        <dbReference type="ARBA" id="ARBA00022777"/>
    </source>
</evidence>
<reference evidence="9" key="1">
    <citation type="submission" date="2018-05" db="EMBL/GenBank/DDBJ databases">
        <authorList>
            <person name="Lanie J.A."/>
            <person name="Ng W.-L."/>
            <person name="Kazmierczak K.M."/>
            <person name="Andrzejewski T.M."/>
            <person name="Davidsen T.M."/>
            <person name="Wayne K.J."/>
            <person name="Tettelin H."/>
            <person name="Glass J.I."/>
            <person name="Rusch D."/>
            <person name="Podicherti R."/>
            <person name="Tsui H.-C.T."/>
            <person name="Winkler M.E."/>
        </authorList>
    </citation>
    <scope>NUCLEOTIDE SEQUENCE</scope>
</reference>
<keyword evidence="7" id="KW-1133">Transmembrane helix</keyword>
<evidence type="ECO:0000256" key="6">
    <source>
        <dbReference type="ARBA" id="ARBA00023012"/>
    </source>
</evidence>
<dbReference type="EMBL" id="UINC01018364">
    <property type="protein sequence ID" value="SVA77085.1"/>
    <property type="molecule type" value="Genomic_DNA"/>
</dbReference>
<dbReference type="Gene3D" id="1.10.287.130">
    <property type="match status" value="1"/>
</dbReference>
<dbReference type="PANTHER" id="PTHR43065">
    <property type="entry name" value="SENSOR HISTIDINE KINASE"/>
    <property type="match status" value="1"/>
</dbReference>
<keyword evidence="2" id="KW-0808">Transferase</keyword>
<sequence length="368" mass="41600">MTIIVMIFWVNRIMINQLRDEARSQAEILAKSYSDAINSSNEEDIRFVMDILLPSMNFPILITSKDEISAGLNLGFSAQEGSDEYNSQAWVMVKKMDQSFPPLDLVWDDVKWGEIHYSDPQVVTRLRWMPYLEVGFGIAFILITLWGMQLIRRSEKNLIYAGMARETAHQLGTPVSSLMGWVKLLREEKEDQGIILNSMDQDISRLSEISERFSKIGSKPKLKGIVVSELISEVSEYMRNRLPKQSGVEIKYSGDSNITIQGDWVLIRWAVENLMKNAVDAMGTKSGDISIILTQTEAGTQLDMSDTGKGIPRSDWKNIFRPGHSSKPRGWGLGLSLTKRIVEEIHGGSIKVLRSKPGKTVFRLNFPL</sequence>
<keyword evidence="6" id="KW-0902">Two-component regulatory system</keyword>
<proteinExistence type="predicted"/>
<feature type="transmembrane region" description="Helical" evidence="7">
    <location>
        <begin position="128"/>
        <end position="148"/>
    </location>
</feature>
<dbReference type="PANTHER" id="PTHR43065:SF10">
    <property type="entry name" value="PEROXIDE STRESS-ACTIVATED HISTIDINE KINASE MAK3"/>
    <property type="match status" value="1"/>
</dbReference>
<organism evidence="9">
    <name type="scientific">marine metagenome</name>
    <dbReference type="NCBI Taxonomy" id="408172"/>
    <lineage>
        <taxon>unclassified sequences</taxon>
        <taxon>metagenomes</taxon>
        <taxon>ecological metagenomes</taxon>
    </lineage>
</organism>
<name>A0A381YJD9_9ZZZZ</name>
<dbReference type="GO" id="GO:0005524">
    <property type="term" value="F:ATP binding"/>
    <property type="evidence" value="ECO:0007669"/>
    <property type="project" value="UniProtKB-KW"/>
</dbReference>
<dbReference type="GO" id="GO:0000155">
    <property type="term" value="F:phosphorelay sensor kinase activity"/>
    <property type="evidence" value="ECO:0007669"/>
    <property type="project" value="InterPro"/>
</dbReference>
<evidence type="ECO:0000256" key="1">
    <source>
        <dbReference type="ARBA" id="ARBA00022553"/>
    </source>
</evidence>
<evidence type="ECO:0000259" key="8">
    <source>
        <dbReference type="PROSITE" id="PS50109"/>
    </source>
</evidence>
<dbReference type="Pfam" id="PF00512">
    <property type="entry name" value="HisKA"/>
    <property type="match status" value="1"/>
</dbReference>
<dbReference type="InterPro" id="IPR003661">
    <property type="entry name" value="HisK_dim/P_dom"/>
</dbReference>
<evidence type="ECO:0000256" key="3">
    <source>
        <dbReference type="ARBA" id="ARBA00022741"/>
    </source>
</evidence>
<dbReference type="InterPro" id="IPR005467">
    <property type="entry name" value="His_kinase_dom"/>
</dbReference>
<evidence type="ECO:0000313" key="9">
    <source>
        <dbReference type="EMBL" id="SVA77085.1"/>
    </source>
</evidence>
<evidence type="ECO:0000256" key="5">
    <source>
        <dbReference type="ARBA" id="ARBA00022840"/>
    </source>
</evidence>
<accession>A0A381YJD9</accession>
<dbReference type="InterPro" id="IPR003594">
    <property type="entry name" value="HATPase_dom"/>
</dbReference>
<keyword evidence="3" id="KW-0547">Nucleotide-binding</keyword>
<keyword evidence="4" id="KW-0418">Kinase</keyword>
<gene>
    <name evidence="9" type="ORF">METZ01_LOCUS129939</name>
</gene>
<evidence type="ECO:0000256" key="2">
    <source>
        <dbReference type="ARBA" id="ARBA00022679"/>
    </source>
</evidence>
<keyword evidence="7" id="KW-0812">Transmembrane</keyword>
<dbReference type="AlphaFoldDB" id="A0A381YJD9"/>
<keyword evidence="5" id="KW-0067">ATP-binding</keyword>
<keyword evidence="1" id="KW-0597">Phosphoprotein</keyword>
<dbReference type="SUPFAM" id="SSF55874">
    <property type="entry name" value="ATPase domain of HSP90 chaperone/DNA topoisomerase II/histidine kinase"/>
    <property type="match status" value="1"/>
</dbReference>
<dbReference type="InterPro" id="IPR036890">
    <property type="entry name" value="HATPase_C_sf"/>
</dbReference>
<dbReference type="PROSITE" id="PS50109">
    <property type="entry name" value="HIS_KIN"/>
    <property type="match status" value="1"/>
</dbReference>
<dbReference type="SMART" id="SM00387">
    <property type="entry name" value="HATPase_c"/>
    <property type="match status" value="1"/>
</dbReference>
<evidence type="ECO:0000256" key="7">
    <source>
        <dbReference type="SAM" id="Phobius"/>
    </source>
</evidence>
<keyword evidence="7" id="KW-0472">Membrane</keyword>